<reference evidence="1" key="1">
    <citation type="submission" date="2014-11" db="EMBL/GenBank/DDBJ databases">
        <authorList>
            <person name="Amaro Gonzalez C."/>
        </authorList>
    </citation>
    <scope>NUCLEOTIDE SEQUENCE</scope>
</reference>
<organism evidence="1">
    <name type="scientific">Anguilla anguilla</name>
    <name type="common">European freshwater eel</name>
    <name type="synonym">Muraena anguilla</name>
    <dbReference type="NCBI Taxonomy" id="7936"/>
    <lineage>
        <taxon>Eukaryota</taxon>
        <taxon>Metazoa</taxon>
        <taxon>Chordata</taxon>
        <taxon>Craniata</taxon>
        <taxon>Vertebrata</taxon>
        <taxon>Euteleostomi</taxon>
        <taxon>Actinopterygii</taxon>
        <taxon>Neopterygii</taxon>
        <taxon>Teleostei</taxon>
        <taxon>Anguilliformes</taxon>
        <taxon>Anguillidae</taxon>
        <taxon>Anguilla</taxon>
    </lineage>
</organism>
<evidence type="ECO:0000313" key="1">
    <source>
        <dbReference type="EMBL" id="JAH39851.1"/>
    </source>
</evidence>
<name>A0A0E9SEZ2_ANGAN</name>
<accession>A0A0E9SEZ2</accession>
<dbReference type="EMBL" id="GBXM01068726">
    <property type="protein sequence ID" value="JAH39851.1"/>
    <property type="molecule type" value="Transcribed_RNA"/>
</dbReference>
<protein>
    <submittedName>
        <fullName evidence="1">Uncharacterized protein</fullName>
    </submittedName>
</protein>
<dbReference type="AlphaFoldDB" id="A0A0E9SEZ2"/>
<sequence>MTHLLPLVAAVWYCKA</sequence>
<proteinExistence type="predicted"/>
<reference evidence="1" key="2">
    <citation type="journal article" date="2015" name="Fish Shellfish Immunol.">
        <title>Early steps in the European eel (Anguilla anguilla)-Vibrio vulnificus interaction in the gills: Role of the RtxA13 toxin.</title>
        <authorList>
            <person name="Callol A."/>
            <person name="Pajuelo D."/>
            <person name="Ebbesson L."/>
            <person name="Teles M."/>
            <person name="MacKenzie S."/>
            <person name="Amaro C."/>
        </authorList>
    </citation>
    <scope>NUCLEOTIDE SEQUENCE</scope>
</reference>